<dbReference type="GO" id="GO:0005886">
    <property type="term" value="C:plasma membrane"/>
    <property type="evidence" value="ECO:0007669"/>
    <property type="project" value="TreeGrafter"/>
</dbReference>
<name>A0AAN8FXD7_TRICO</name>
<dbReference type="GO" id="GO:0008195">
    <property type="term" value="F:phosphatidate phosphatase activity"/>
    <property type="evidence" value="ECO:0007669"/>
    <property type="project" value="TreeGrafter"/>
</dbReference>
<reference evidence="8 9" key="1">
    <citation type="submission" date="2019-10" db="EMBL/GenBank/DDBJ databases">
        <title>Assembly and Annotation for the nematode Trichostrongylus colubriformis.</title>
        <authorList>
            <person name="Martin J."/>
        </authorList>
    </citation>
    <scope>NUCLEOTIDE SEQUENCE [LARGE SCALE GENOMIC DNA]</scope>
    <source>
        <strain evidence="8">G859</strain>
        <tissue evidence="8">Whole worm</tissue>
    </source>
</reference>
<evidence type="ECO:0000256" key="1">
    <source>
        <dbReference type="ARBA" id="ARBA00004141"/>
    </source>
</evidence>
<accession>A0AAN8FXD7</accession>
<dbReference type="GO" id="GO:0046839">
    <property type="term" value="P:phospholipid dephosphorylation"/>
    <property type="evidence" value="ECO:0007669"/>
    <property type="project" value="TreeGrafter"/>
</dbReference>
<comment type="subcellular location">
    <subcellularLocation>
        <location evidence="1">Membrane</location>
        <topology evidence="1">Multi-pass membrane protein</topology>
    </subcellularLocation>
</comment>
<dbReference type="SUPFAM" id="SSF48317">
    <property type="entry name" value="Acid phosphatase/Vanadium-dependent haloperoxidase"/>
    <property type="match status" value="1"/>
</dbReference>
<organism evidence="8 9">
    <name type="scientific">Trichostrongylus colubriformis</name>
    <name type="common">Black scour worm</name>
    <dbReference type="NCBI Taxonomy" id="6319"/>
    <lineage>
        <taxon>Eukaryota</taxon>
        <taxon>Metazoa</taxon>
        <taxon>Ecdysozoa</taxon>
        <taxon>Nematoda</taxon>
        <taxon>Chromadorea</taxon>
        <taxon>Rhabditida</taxon>
        <taxon>Rhabditina</taxon>
        <taxon>Rhabditomorpha</taxon>
        <taxon>Strongyloidea</taxon>
        <taxon>Trichostrongylidae</taxon>
        <taxon>Trichostrongylus</taxon>
    </lineage>
</organism>
<feature type="transmembrane region" description="Helical" evidence="6">
    <location>
        <begin position="172"/>
        <end position="192"/>
    </location>
</feature>
<dbReference type="EMBL" id="WIXE01008814">
    <property type="protein sequence ID" value="KAK5978970.1"/>
    <property type="molecule type" value="Genomic_DNA"/>
</dbReference>
<dbReference type="AlphaFoldDB" id="A0AAN8FXD7"/>
<dbReference type="InterPro" id="IPR043216">
    <property type="entry name" value="PAP-like"/>
</dbReference>
<comment type="caution">
    <text evidence="8">The sequence shown here is derived from an EMBL/GenBank/DDBJ whole genome shotgun (WGS) entry which is preliminary data.</text>
</comment>
<evidence type="ECO:0000256" key="3">
    <source>
        <dbReference type="ARBA" id="ARBA00022692"/>
    </source>
</evidence>
<feature type="domain" description="Phosphatidic acid phosphatase type 2/haloperoxidase" evidence="7">
    <location>
        <begin position="108"/>
        <end position="240"/>
    </location>
</feature>
<evidence type="ECO:0000256" key="5">
    <source>
        <dbReference type="ARBA" id="ARBA00023136"/>
    </source>
</evidence>
<feature type="transmembrane region" description="Helical" evidence="6">
    <location>
        <begin position="204"/>
        <end position="224"/>
    </location>
</feature>
<dbReference type="GO" id="GO:0007165">
    <property type="term" value="P:signal transduction"/>
    <property type="evidence" value="ECO:0007669"/>
    <property type="project" value="TreeGrafter"/>
</dbReference>
<keyword evidence="5 6" id="KW-0472">Membrane</keyword>
<dbReference type="Pfam" id="PF01569">
    <property type="entry name" value="PAP2"/>
    <property type="match status" value="1"/>
</dbReference>
<keyword evidence="9" id="KW-1185">Reference proteome</keyword>
<evidence type="ECO:0000313" key="9">
    <source>
        <dbReference type="Proteomes" id="UP001331761"/>
    </source>
</evidence>
<proteinExistence type="inferred from homology"/>
<feature type="transmembrane region" description="Helical" evidence="6">
    <location>
        <begin position="7"/>
        <end position="27"/>
    </location>
</feature>
<comment type="similarity">
    <text evidence="2">Belongs to the PA-phosphatase related phosphoesterase family.</text>
</comment>
<dbReference type="PANTHER" id="PTHR10165">
    <property type="entry name" value="LIPID PHOSPHATE PHOSPHATASE"/>
    <property type="match status" value="1"/>
</dbReference>
<keyword evidence="4 6" id="KW-1133">Transmembrane helix</keyword>
<sequence>MRQINGPAFIADLVLLYGFGLFGGVIIPHFTGTHVRGFFCDDESIHYAYKQDTVSPAVLLLYVFLVMIITVVATEIYRAKASPPDSLPRYKIGNTTLHATVVDAIAYIGYSQIGFVCLFVLTNLTKNCLGRLRPNFLDVCKPLNITCTGHEFYEDYVCTGNPERVNDSRKSFFSGHSSFSMYASTFTALYLLARIPRNTFGRAAIPIIQTIVMAIGLLISYSRINDNKHHWSDVIIGILV</sequence>
<dbReference type="PANTHER" id="PTHR10165:SF103">
    <property type="entry name" value="PHOSPHOLIPID PHOSPHATASE HOMOLOG 1.2 HOMOLOG"/>
    <property type="match status" value="1"/>
</dbReference>
<feature type="non-terminal residue" evidence="8">
    <location>
        <position position="240"/>
    </location>
</feature>
<gene>
    <name evidence="8" type="ORF">GCK32_015202</name>
</gene>
<evidence type="ECO:0000256" key="2">
    <source>
        <dbReference type="ARBA" id="ARBA00008816"/>
    </source>
</evidence>
<evidence type="ECO:0000256" key="4">
    <source>
        <dbReference type="ARBA" id="ARBA00022989"/>
    </source>
</evidence>
<dbReference type="InterPro" id="IPR036938">
    <property type="entry name" value="PAP2/HPO_sf"/>
</dbReference>
<dbReference type="InterPro" id="IPR000326">
    <property type="entry name" value="PAP2/HPO"/>
</dbReference>
<feature type="transmembrane region" description="Helical" evidence="6">
    <location>
        <begin position="57"/>
        <end position="77"/>
    </location>
</feature>
<dbReference type="GO" id="GO:0006644">
    <property type="term" value="P:phospholipid metabolic process"/>
    <property type="evidence" value="ECO:0007669"/>
    <property type="project" value="InterPro"/>
</dbReference>
<feature type="transmembrane region" description="Helical" evidence="6">
    <location>
        <begin position="97"/>
        <end position="121"/>
    </location>
</feature>
<evidence type="ECO:0000313" key="8">
    <source>
        <dbReference type="EMBL" id="KAK5978970.1"/>
    </source>
</evidence>
<evidence type="ECO:0000256" key="6">
    <source>
        <dbReference type="SAM" id="Phobius"/>
    </source>
</evidence>
<dbReference type="Gene3D" id="1.20.144.10">
    <property type="entry name" value="Phosphatidic acid phosphatase type 2/haloperoxidase"/>
    <property type="match status" value="1"/>
</dbReference>
<dbReference type="Proteomes" id="UP001331761">
    <property type="component" value="Unassembled WGS sequence"/>
</dbReference>
<evidence type="ECO:0000259" key="7">
    <source>
        <dbReference type="SMART" id="SM00014"/>
    </source>
</evidence>
<dbReference type="SMART" id="SM00014">
    <property type="entry name" value="acidPPc"/>
    <property type="match status" value="1"/>
</dbReference>
<protein>
    <submittedName>
        <fullName evidence="8">Phosphatidate phosphatase</fullName>
    </submittedName>
</protein>
<keyword evidence="3 6" id="KW-0812">Transmembrane</keyword>